<protein>
    <recommendedName>
        <fullName evidence="9">Zn(2)-C6 fungal-type domain-containing protein</fullName>
    </recommendedName>
</protein>
<feature type="compositionally biased region" description="Low complexity" evidence="8">
    <location>
        <begin position="560"/>
        <end position="576"/>
    </location>
</feature>
<dbReference type="FunFam" id="4.10.240.10:FF:000075">
    <property type="entry name" value="Transcriptional regulatory protein moc3"/>
    <property type="match status" value="1"/>
</dbReference>
<evidence type="ECO:0000256" key="3">
    <source>
        <dbReference type="ARBA" id="ARBA00023015"/>
    </source>
</evidence>
<dbReference type="AlphaFoldDB" id="C5M9V1"/>
<dbReference type="Gene3D" id="4.10.240.10">
    <property type="entry name" value="Zn(2)-C6 fungal-type DNA-binding domain"/>
    <property type="match status" value="1"/>
</dbReference>
<dbReference type="CDD" id="cd00067">
    <property type="entry name" value="GAL4"/>
    <property type="match status" value="1"/>
</dbReference>
<keyword evidence="3" id="KW-0805">Transcription regulation</keyword>
<dbReference type="InterPro" id="IPR036864">
    <property type="entry name" value="Zn2-C6_fun-type_DNA-bd_sf"/>
</dbReference>
<dbReference type="GO" id="GO:0007618">
    <property type="term" value="P:mating"/>
    <property type="evidence" value="ECO:0007669"/>
    <property type="project" value="UniProtKB-ARBA"/>
</dbReference>
<feature type="domain" description="Zn(2)-C6 fungal-type" evidence="9">
    <location>
        <begin position="18"/>
        <end position="46"/>
    </location>
</feature>
<evidence type="ECO:0000313" key="10">
    <source>
        <dbReference type="EMBL" id="EER33445.1"/>
    </source>
</evidence>
<dbReference type="RefSeq" id="XP_002547966.1">
    <property type="nucleotide sequence ID" value="XM_002547920.1"/>
</dbReference>
<keyword evidence="2" id="KW-0862">Zinc</keyword>
<evidence type="ECO:0000259" key="9">
    <source>
        <dbReference type="PROSITE" id="PS50048"/>
    </source>
</evidence>
<feature type="region of interest" description="Disordered" evidence="8">
    <location>
        <begin position="560"/>
        <end position="623"/>
    </location>
</feature>
<keyword evidence="11" id="KW-1185">Reference proteome</keyword>
<gene>
    <name evidence="10" type="ORF">CTRG_02263</name>
</gene>
<accession>C5M9V1</accession>
<dbReference type="eggNOG" id="ENOG502QT0Z">
    <property type="taxonomic scope" value="Eukaryota"/>
</dbReference>
<feature type="compositionally biased region" description="Pro residues" evidence="8">
    <location>
        <begin position="265"/>
        <end position="284"/>
    </location>
</feature>
<proteinExistence type="predicted"/>
<dbReference type="GO" id="GO:1900428">
    <property type="term" value="P:regulation of filamentous growth of a population of unicellular organisms"/>
    <property type="evidence" value="ECO:0007669"/>
    <property type="project" value="UniProtKB-ARBA"/>
</dbReference>
<dbReference type="EMBL" id="GG692397">
    <property type="protein sequence ID" value="EER33445.1"/>
    <property type="molecule type" value="Genomic_DNA"/>
</dbReference>
<evidence type="ECO:0000256" key="6">
    <source>
        <dbReference type="ARBA" id="ARBA00023163"/>
    </source>
</evidence>
<dbReference type="PROSITE" id="PS50048">
    <property type="entry name" value="ZN2_CY6_FUNGAL_2"/>
    <property type="match status" value="1"/>
</dbReference>
<feature type="compositionally biased region" description="Low complexity" evidence="8">
    <location>
        <begin position="607"/>
        <end position="622"/>
    </location>
</feature>
<feature type="compositionally biased region" description="Polar residues" evidence="8">
    <location>
        <begin position="210"/>
        <end position="219"/>
    </location>
</feature>
<feature type="region of interest" description="Disordered" evidence="8">
    <location>
        <begin position="308"/>
        <end position="352"/>
    </location>
</feature>
<dbReference type="VEuPathDB" id="FungiDB:CTRG_02263"/>
<evidence type="ECO:0000313" key="11">
    <source>
        <dbReference type="Proteomes" id="UP000002037"/>
    </source>
</evidence>
<dbReference type="PANTHER" id="PTHR13328:SF4">
    <property type="entry name" value="NEGATIVE ELONGATION FACTOR A"/>
    <property type="match status" value="1"/>
</dbReference>
<evidence type="ECO:0000256" key="8">
    <source>
        <dbReference type="SAM" id="MobiDB-lite"/>
    </source>
</evidence>
<reference evidence="10 11" key="1">
    <citation type="journal article" date="2009" name="Nature">
        <title>Evolution of pathogenicity and sexual reproduction in eight Candida genomes.</title>
        <authorList>
            <person name="Butler G."/>
            <person name="Rasmussen M.D."/>
            <person name="Lin M.F."/>
            <person name="Santos M.A."/>
            <person name="Sakthikumar S."/>
            <person name="Munro C.A."/>
            <person name="Rheinbay E."/>
            <person name="Grabherr M."/>
            <person name="Forche A."/>
            <person name="Reedy J.L."/>
            <person name="Agrafioti I."/>
            <person name="Arnaud M.B."/>
            <person name="Bates S."/>
            <person name="Brown A.J."/>
            <person name="Brunke S."/>
            <person name="Costanzo M.C."/>
            <person name="Fitzpatrick D.A."/>
            <person name="de Groot P.W."/>
            <person name="Harris D."/>
            <person name="Hoyer L.L."/>
            <person name="Hube B."/>
            <person name="Klis F.M."/>
            <person name="Kodira C."/>
            <person name="Lennard N."/>
            <person name="Logue M.E."/>
            <person name="Martin R."/>
            <person name="Neiman A.M."/>
            <person name="Nikolaou E."/>
            <person name="Quail M.A."/>
            <person name="Quinn J."/>
            <person name="Santos M.C."/>
            <person name="Schmitzberger F.F."/>
            <person name="Sherlock G."/>
            <person name="Shah P."/>
            <person name="Silverstein K.A."/>
            <person name="Skrzypek M.S."/>
            <person name="Soll D."/>
            <person name="Staggs R."/>
            <person name="Stansfield I."/>
            <person name="Stumpf M.P."/>
            <person name="Sudbery P.E."/>
            <person name="Srikantha T."/>
            <person name="Zeng Q."/>
            <person name="Berman J."/>
            <person name="Berriman M."/>
            <person name="Heitman J."/>
            <person name="Gow N.A."/>
            <person name="Lorenz M.C."/>
            <person name="Birren B.W."/>
            <person name="Kellis M."/>
            <person name="Cuomo C.A."/>
        </authorList>
    </citation>
    <scope>NUCLEOTIDE SEQUENCE [LARGE SCALE GENOMIC DNA]</scope>
    <source>
        <strain evidence="11">ATCC MYA-3404 / T1</strain>
    </source>
</reference>
<organism evidence="10 11">
    <name type="scientific">Candida tropicalis (strain ATCC MYA-3404 / T1)</name>
    <name type="common">Yeast</name>
    <dbReference type="NCBI Taxonomy" id="294747"/>
    <lineage>
        <taxon>Eukaryota</taxon>
        <taxon>Fungi</taxon>
        <taxon>Dikarya</taxon>
        <taxon>Ascomycota</taxon>
        <taxon>Saccharomycotina</taxon>
        <taxon>Pichiomycetes</taxon>
        <taxon>Debaryomycetaceae</taxon>
        <taxon>Candida/Lodderomyces clade</taxon>
        <taxon>Candida</taxon>
    </lineage>
</organism>
<dbReference type="InterPro" id="IPR001138">
    <property type="entry name" value="Zn2Cys6_DnaBD"/>
</dbReference>
<dbReference type="GO" id="GO:0008270">
    <property type="term" value="F:zinc ion binding"/>
    <property type="evidence" value="ECO:0007669"/>
    <property type="project" value="InterPro"/>
</dbReference>
<keyword evidence="7" id="KW-0539">Nucleus</keyword>
<sequence>MAKKKLNPSIKRSRTRSGCVTCRDRHIKCDEQQPICKNCIKSNRKCYRGIRLNFTQYTFYDPDEHKPKVGDTEKQQQEQQQNQSQLVSTQQASHQFQFHSHSYQQQQPIRQRHRILDQSITIASLYDDTRNYRPYLHLHSQADLRESDLQFQEDTYNSYISTSDRKSSSSSRNIAPPSSSLSIIRPSMDIQQPQPYQQQQQQQPQQQPQTSSSSSVRDNSQFISQLTSQNTTPFNPDFFTNELYSTNFSTAHLHQQYSMPQSSILPPPQPPPPPTHSLSAPPPSSSSSSTHHHHASLQLPLLHHHHSLSNQHQQHFIPVGPPPPHPQLQQPLPQQQQPQHQQQSQAQAQHQQIAPQNLLQHPQAHQFDYPQMSLNQSNMLPLRYDISSYIQLIENEKYYTLLDLTNEIDIWKSIVPTLCLRTSDKDSFLLDCLMSCSRQNSPNLPQLTNEQLNKWFQIKDSLVGIENIQLFEHLLISVVLILHGIYLTITRERLTDYHKIVLNNQSKLFAKVLKKLNTFIESNRANNSTVLVNCIYTITILKFYINKNFDLSLEYRSQSSSHHNSTSGSNSGVGSTATPVGVSGGTPTISTGTSGGGGGGGNGGSSGLANNSSSGGSNGQNSPDDIVYPTTYFNADLSYIVNLSEQEIKYLNSCYSVFGYEQVRNESQLYKDLLWYLIKVDFMMNHPESSNDLIIDYNAIHQIDALSSTLNPNHHHHHNPHSHPSDSNSRRYGNNQRYYARTFIREFIKKLLNMNNSDIIRDVNRQLQNLFVQVDESYLEPEVKSQFRYYFMWTLRYIHPMNS</sequence>
<evidence type="ECO:0000256" key="7">
    <source>
        <dbReference type="ARBA" id="ARBA00023242"/>
    </source>
</evidence>
<evidence type="ECO:0000256" key="4">
    <source>
        <dbReference type="ARBA" id="ARBA00023026"/>
    </source>
</evidence>
<dbReference type="GO" id="GO:0003677">
    <property type="term" value="F:DNA binding"/>
    <property type="evidence" value="ECO:0007669"/>
    <property type="project" value="UniProtKB-KW"/>
</dbReference>
<dbReference type="GO" id="GO:0070783">
    <property type="term" value="P:growth of unicellular organism as a thread of attached cells"/>
    <property type="evidence" value="ECO:0007669"/>
    <property type="project" value="UniProtKB-ARBA"/>
</dbReference>
<feature type="region of interest" description="Disordered" evidence="8">
    <location>
        <begin position="710"/>
        <end position="732"/>
    </location>
</feature>
<dbReference type="GO" id="GO:0000981">
    <property type="term" value="F:DNA-binding transcription factor activity, RNA polymerase II-specific"/>
    <property type="evidence" value="ECO:0007669"/>
    <property type="project" value="InterPro"/>
</dbReference>
<dbReference type="GO" id="GO:0044403">
    <property type="term" value="P:biological process involved in symbiotic interaction"/>
    <property type="evidence" value="ECO:0007669"/>
    <property type="project" value="UniProtKB-ARBA"/>
</dbReference>
<feature type="region of interest" description="Disordered" evidence="8">
    <location>
        <begin position="256"/>
        <end position="296"/>
    </location>
</feature>
<dbReference type="SMART" id="SM00066">
    <property type="entry name" value="GAL4"/>
    <property type="match status" value="1"/>
</dbReference>
<feature type="compositionally biased region" description="Low complexity" evidence="8">
    <location>
        <begin position="160"/>
        <end position="209"/>
    </location>
</feature>
<dbReference type="OrthoDB" id="416217at2759"/>
<dbReference type="PANTHER" id="PTHR13328">
    <property type="entry name" value="NEGATIVE ELONGATION FACTOR A NELF-A"/>
    <property type="match status" value="1"/>
</dbReference>
<dbReference type="KEGG" id="ctp:CTRG_02263"/>
<feature type="region of interest" description="Disordered" evidence="8">
    <location>
        <begin position="61"/>
        <end position="109"/>
    </location>
</feature>
<evidence type="ECO:0000256" key="2">
    <source>
        <dbReference type="ARBA" id="ARBA00022833"/>
    </source>
</evidence>
<name>C5M9V1_CANTT</name>
<keyword evidence="1" id="KW-0479">Metal-binding</keyword>
<feature type="compositionally biased region" description="Low complexity" evidence="8">
    <location>
        <begin position="77"/>
        <end position="109"/>
    </location>
</feature>
<dbReference type="Proteomes" id="UP000002037">
    <property type="component" value="Unassembled WGS sequence"/>
</dbReference>
<keyword evidence="4" id="KW-0843">Virulence</keyword>
<dbReference type="GeneID" id="8296966"/>
<dbReference type="Pfam" id="PF00172">
    <property type="entry name" value="Zn_clus"/>
    <property type="match status" value="1"/>
</dbReference>
<feature type="compositionally biased region" description="Low complexity" evidence="8">
    <location>
        <begin position="327"/>
        <end position="352"/>
    </location>
</feature>
<feature type="compositionally biased region" description="Gly residues" evidence="8">
    <location>
        <begin position="593"/>
        <end position="606"/>
    </location>
</feature>
<dbReference type="GO" id="GO:1900239">
    <property type="term" value="P:regulation of phenotypic switching"/>
    <property type="evidence" value="ECO:0007669"/>
    <property type="project" value="UniProtKB-ARBA"/>
</dbReference>
<evidence type="ECO:0000256" key="1">
    <source>
        <dbReference type="ARBA" id="ARBA00022723"/>
    </source>
</evidence>
<dbReference type="HOGENOM" id="CLU_410587_0_0_1"/>
<keyword evidence="6" id="KW-0804">Transcription</keyword>
<dbReference type="SUPFAM" id="SSF57701">
    <property type="entry name" value="Zn2/Cys6 DNA-binding domain"/>
    <property type="match status" value="1"/>
</dbReference>
<keyword evidence="5" id="KW-0238">DNA-binding</keyword>
<dbReference type="InterPro" id="IPR052828">
    <property type="entry name" value="NELF-A_domain"/>
</dbReference>
<dbReference type="STRING" id="294747.C5M9V1"/>
<feature type="compositionally biased region" description="Basic and acidic residues" evidence="8">
    <location>
        <begin position="62"/>
        <end position="76"/>
    </location>
</feature>
<evidence type="ECO:0000256" key="5">
    <source>
        <dbReference type="ARBA" id="ARBA00023125"/>
    </source>
</evidence>
<feature type="region of interest" description="Disordered" evidence="8">
    <location>
        <begin position="160"/>
        <end position="219"/>
    </location>
</feature>
<dbReference type="PROSITE" id="PS00463">
    <property type="entry name" value="ZN2_CY6_FUNGAL_1"/>
    <property type="match status" value="1"/>
</dbReference>